<dbReference type="PANTHER" id="PTHR41729:SF1">
    <property type="entry name" value="GLUTAMYL-TRNA SYNTHETASE"/>
    <property type="match status" value="1"/>
</dbReference>
<dbReference type="OrthoDB" id="417697at2759"/>
<dbReference type="AlphaFoldDB" id="A0A2J7ZX40"/>
<accession>A0A2J7ZX40</accession>
<dbReference type="InterPro" id="IPR025255">
    <property type="entry name" value="DUF4202"/>
</dbReference>
<gene>
    <name evidence="1" type="ORF">TSOC_009026</name>
</gene>
<name>A0A2J7ZX40_9CHLO</name>
<sequence length="203" mass="22076">MVDVLRLTELLGQEEGGGGVDGQQVPYELAYSRWLSGWVLALCADAGREAGEELRITARGQHVERWKVPRASYPEGRVAYLQWREDLKKQHAATTTRLMAAAGYGTDSCKYGGRRAVGVVGCLMQGVQVFLERQFDEFLLKLGAGGDEAAAEAKMVDILQKSWRKMGELGRAAALRMPMGAREAALVGRALAPAAEPAAEQQQ</sequence>
<organism evidence="1 2">
    <name type="scientific">Tetrabaena socialis</name>
    <dbReference type="NCBI Taxonomy" id="47790"/>
    <lineage>
        <taxon>Eukaryota</taxon>
        <taxon>Viridiplantae</taxon>
        <taxon>Chlorophyta</taxon>
        <taxon>core chlorophytes</taxon>
        <taxon>Chlorophyceae</taxon>
        <taxon>CS clade</taxon>
        <taxon>Chlamydomonadales</taxon>
        <taxon>Tetrabaenaceae</taxon>
        <taxon>Tetrabaena</taxon>
    </lineage>
</organism>
<dbReference type="Pfam" id="PF13875">
    <property type="entry name" value="DUF4202"/>
    <property type="match status" value="2"/>
</dbReference>
<keyword evidence="2" id="KW-1185">Reference proteome</keyword>
<dbReference type="Proteomes" id="UP000236333">
    <property type="component" value="Unassembled WGS sequence"/>
</dbReference>
<evidence type="ECO:0000313" key="2">
    <source>
        <dbReference type="Proteomes" id="UP000236333"/>
    </source>
</evidence>
<reference evidence="1 2" key="1">
    <citation type="journal article" date="2017" name="Mol. Biol. Evol.">
        <title>The 4-celled Tetrabaena socialis nuclear genome reveals the essential components for genetic control of cell number at the origin of multicellularity in the volvocine lineage.</title>
        <authorList>
            <person name="Featherston J."/>
            <person name="Arakaki Y."/>
            <person name="Hanschen E.R."/>
            <person name="Ferris P.J."/>
            <person name="Michod R.E."/>
            <person name="Olson B.J.S.C."/>
            <person name="Nozaki H."/>
            <person name="Durand P.M."/>
        </authorList>
    </citation>
    <scope>NUCLEOTIDE SEQUENCE [LARGE SCALE GENOMIC DNA]</scope>
    <source>
        <strain evidence="1 2">NIES-571</strain>
    </source>
</reference>
<protein>
    <submittedName>
        <fullName evidence="1">Uncharacterized protein</fullName>
    </submittedName>
</protein>
<dbReference type="PANTHER" id="PTHR41729">
    <property type="entry name" value="GLUTAMYL-TRNA SYNTHETASE"/>
    <property type="match status" value="1"/>
</dbReference>
<comment type="caution">
    <text evidence="1">The sequence shown here is derived from an EMBL/GenBank/DDBJ whole genome shotgun (WGS) entry which is preliminary data.</text>
</comment>
<dbReference type="EMBL" id="PGGS01000356">
    <property type="protein sequence ID" value="PNH04834.1"/>
    <property type="molecule type" value="Genomic_DNA"/>
</dbReference>
<proteinExistence type="predicted"/>
<evidence type="ECO:0000313" key="1">
    <source>
        <dbReference type="EMBL" id="PNH04834.1"/>
    </source>
</evidence>